<evidence type="ECO:0000256" key="7">
    <source>
        <dbReference type="SAM" id="MobiDB-lite"/>
    </source>
</evidence>
<evidence type="ECO:0000256" key="1">
    <source>
        <dbReference type="ARBA" id="ARBA00001974"/>
    </source>
</evidence>
<dbReference type="RefSeq" id="WP_135281559.1">
    <property type="nucleotide sequence ID" value="NZ_SRIO01000006.1"/>
</dbReference>
<accession>A0A4Z0F9V9</accession>
<evidence type="ECO:0000256" key="3">
    <source>
        <dbReference type="ARBA" id="ARBA00022630"/>
    </source>
</evidence>
<evidence type="ECO:0000259" key="10">
    <source>
        <dbReference type="Pfam" id="PF02771"/>
    </source>
</evidence>
<dbReference type="GO" id="GO:0050660">
    <property type="term" value="F:flavin adenine dinucleotide binding"/>
    <property type="evidence" value="ECO:0007669"/>
    <property type="project" value="InterPro"/>
</dbReference>
<dbReference type="GO" id="GO:0016627">
    <property type="term" value="F:oxidoreductase activity, acting on the CH-CH group of donors"/>
    <property type="evidence" value="ECO:0007669"/>
    <property type="project" value="InterPro"/>
</dbReference>
<evidence type="ECO:0000256" key="6">
    <source>
        <dbReference type="RuleBase" id="RU362125"/>
    </source>
</evidence>
<dbReference type="InterPro" id="IPR036250">
    <property type="entry name" value="AcylCo_DH-like_C"/>
</dbReference>
<evidence type="ECO:0000259" key="9">
    <source>
        <dbReference type="Pfam" id="PF02770"/>
    </source>
</evidence>
<sequence length="428" mass="46897">MDFNDTPQEAEFRAEANRWLSQNAKPRSESGNMMSMFAEAEGGDLRGEAEWKMVRDAQAWQRKKADAGWGVITWPKKFGGRSGNIMQSVIWGQEESKFETPANIFMIGIGMAGPTIMTHGTNEQKDRYLEPMLRGEEVWCQLFSEPGAGSDLAGLRTRAVKDGDDWVINGQKVWTSGAHYSKWGILVTRHDPTLPKHKGLTYFIVDMESPGIEVRPIRQITGGANFNEVFFNDVRIPDSNRLGAVGQGWAVSITTLMNERMSIGGGGGLFGGDNGLGSIIALLRDLTVDGRPALEHDAVRQKMAEFAARFKGLELTGYRTLSALSQGAMPGSESSIMKLAMGLLVQEMAAFIMELQAAAGVLTDKQETLMDAMWQQAYLGIPAIRIAGGTDEVQRNIIGERILGLPTDIRLDKNVPFNEVPTGPSKKG</sequence>
<comment type="similarity">
    <text evidence="2 6">Belongs to the acyl-CoA dehydrogenase family.</text>
</comment>
<dbReference type="OrthoDB" id="9802447at2"/>
<dbReference type="InterPro" id="IPR009100">
    <property type="entry name" value="AcylCoA_DH/oxidase_NM_dom_sf"/>
</dbReference>
<dbReference type="PANTHER" id="PTHR43292">
    <property type="entry name" value="ACYL-COA DEHYDROGENASE"/>
    <property type="match status" value="1"/>
</dbReference>
<feature type="compositionally biased region" description="Polar residues" evidence="7">
    <location>
        <begin position="19"/>
        <end position="31"/>
    </location>
</feature>
<dbReference type="InterPro" id="IPR006091">
    <property type="entry name" value="Acyl-CoA_Oxase/DH_mid-dom"/>
</dbReference>
<dbReference type="InterPro" id="IPR046373">
    <property type="entry name" value="Acyl-CoA_Oxase/DH_mid-dom_sf"/>
</dbReference>
<comment type="caution">
    <text evidence="11">The sequence shown here is derived from an EMBL/GenBank/DDBJ whole genome shotgun (WGS) entry which is preliminary data.</text>
</comment>
<dbReference type="Pfam" id="PF00441">
    <property type="entry name" value="Acyl-CoA_dh_1"/>
    <property type="match status" value="1"/>
</dbReference>
<feature type="domain" description="Acyl-CoA dehydrogenase/oxidase N-terminal" evidence="10">
    <location>
        <begin position="37"/>
        <end position="136"/>
    </location>
</feature>
<dbReference type="AlphaFoldDB" id="A0A4Z0F9V9"/>
<keyword evidence="3 6" id="KW-0285">Flavoprotein</keyword>
<dbReference type="Pfam" id="PF02771">
    <property type="entry name" value="Acyl-CoA_dh_N"/>
    <property type="match status" value="1"/>
</dbReference>
<keyword evidence="12" id="KW-1185">Reference proteome</keyword>
<keyword evidence="4 6" id="KW-0274">FAD</keyword>
<name>A0A4Z0F9V9_9GAMM</name>
<evidence type="ECO:0000313" key="11">
    <source>
        <dbReference type="EMBL" id="TFZ82889.1"/>
    </source>
</evidence>
<evidence type="ECO:0000256" key="2">
    <source>
        <dbReference type="ARBA" id="ARBA00009347"/>
    </source>
</evidence>
<feature type="domain" description="Acyl-CoA dehydrogenase/oxidase C-terminal" evidence="8">
    <location>
        <begin position="246"/>
        <end position="403"/>
    </location>
</feature>
<comment type="cofactor">
    <cofactor evidence="1 6">
        <name>FAD</name>
        <dbReference type="ChEBI" id="CHEBI:57692"/>
    </cofactor>
</comment>
<dbReference type="GO" id="GO:0005886">
    <property type="term" value="C:plasma membrane"/>
    <property type="evidence" value="ECO:0007669"/>
    <property type="project" value="TreeGrafter"/>
</dbReference>
<evidence type="ECO:0000256" key="5">
    <source>
        <dbReference type="ARBA" id="ARBA00023002"/>
    </source>
</evidence>
<dbReference type="Gene3D" id="1.20.140.10">
    <property type="entry name" value="Butyryl-CoA Dehydrogenase, subunit A, domain 3"/>
    <property type="match status" value="1"/>
</dbReference>
<feature type="region of interest" description="Disordered" evidence="7">
    <location>
        <begin position="1"/>
        <end position="31"/>
    </location>
</feature>
<dbReference type="SUPFAM" id="SSF56645">
    <property type="entry name" value="Acyl-CoA dehydrogenase NM domain-like"/>
    <property type="match status" value="1"/>
</dbReference>
<feature type="domain" description="Acyl-CoA oxidase/dehydrogenase middle" evidence="9">
    <location>
        <begin position="140"/>
        <end position="234"/>
    </location>
</feature>
<reference evidence="11 12" key="1">
    <citation type="journal article" date="2019" name="ISME J.">
        <title>Candidatus Macondimonas diazotrophica, a novel gammaproteobacterial genus dominating crude-oil-contaminated coastal sediments.</title>
        <authorList>
            <person name="Karthikeyan S."/>
            <person name="Konstantinidis K."/>
        </authorList>
    </citation>
    <scope>NUCLEOTIDE SEQUENCE [LARGE SCALE GENOMIC DNA]</scope>
    <source>
        <strain evidence="11 12">KTK01</strain>
    </source>
</reference>
<dbReference type="InterPro" id="IPR009075">
    <property type="entry name" value="AcylCo_DH/oxidase_C"/>
</dbReference>
<dbReference type="Proteomes" id="UP000297890">
    <property type="component" value="Unassembled WGS sequence"/>
</dbReference>
<dbReference type="InterPro" id="IPR052161">
    <property type="entry name" value="Mycobact_Acyl-CoA_DH"/>
</dbReference>
<dbReference type="EMBL" id="SRIO01000006">
    <property type="protein sequence ID" value="TFZ82889.1"/>
    <property type="molecule type" value="Genomic_DNA"/>
</dbReference>
<evidence type="ECO:0000259" key="8">
    <source>
        <dbReference type="Pfam" id="PF00441"/>
    </source>
</evidence>
<organism evidence="11 12">
    <name type="scientific">Candidatus Macondimonas diazotrophica</name>
    <dbReference type="NCBI Taxonomy" id="2305248"/>
    <lineage>
        <taxon>Bacteria</taxon>
        <taxon>Pseudomonadati</taxon>
        <taxon>Pseudomonadota</taxon>
        <taxon>Gammaproteobacteria</taxon>
        <taxon>Chromatiales</taxon>
        <taxon>Ectothiorhodospiraceae</taxon>
        <taxon>Candidatus Macondimonas</taxon>
    </lineage>
</organism>
<protein>
    <submittedName>
        <fullName evidence="11">Acyl-CoA dehydrogenase</fullName>
    </submittedName>
</protein>
<dbReference type="FunFam" id="2.40.110.10:FF:000011">
    <property type="entry name" value="Acyl-CoA dehydrogenase FadE34"/>
    <property type="match status" value="1"/>
</dbReference>
<dbReference type="SUPFAM" id="SSF47203">
    <property type="entry name" value="Acyl-CoA dehydrogenase C-terminal domain-like"/>
    <property type="match status" value="1"/>
</dbReference>
<keyword evidence="5 6" id="KW-0560">Oxidoreductase</keyword>
<dbReference type="InterPro" id="IPR037069">
    <property type="entry name" value="AcylCoA_DH/ox_N_sf"/>
</dbReference>
<dbReference type="Gene3D" id="1.10.540.10">
    <property type="entry name" value="Acyl-CoA dehydrogenase/oxidase, N-terminal domain"/>
    <property type="match status" value="1"/>
</dbReference>
<proteinExistence type="inferred from homology"/>
<dbReference type="Pfam" id="PF02770">
    <property type="entry name" value="Acyl-CoA_dh_M"/>
    <property type="match status" value="1"/>
</dbReference>
<dbReference type="InterPro" id="IPR013786">
    <property type="entry name" value="AcylCoA_DH/ox_N"/>
</dbReference>
<gene>
    <name evidence="11" type="ORF">E4680_06335</name>
</gene>
<dbReference type="PANTHER" id="PTHR43292:SF4">
    <property type="entry name" value="ACYL-COA DEHYDROGENASE FADE34"/>
    <property type="match status" value="1"/>
</dbReference>
<evidence type="ECO:0000313" key="12">
    <source>
        <dbReference type="Proteomes" id="UP000297890"/>
    </source>
</evidence>
<evidence type="ECO:0000256" key="4">
    <source>
        <dbReference type="ARBA" id="ARBA00022827"/>
    </source>
</evidence>
<dbReference type="Gene3D" id="2.40.110.10">
    <property type="entry name" value="Butyryl-CoA Dehydrogenase, subunit A, domain 2"/>
    <property type="match status" value="1"/>
</dbReference>